<name>A0A815B900_9BILA</name>
<dbReference type="OrthoDB" id="5855668at2759"/>
<organism evidence="3 9">
    <name type="scientific">Rotaria sordida</name>
    <dbReference type="NCBI Taxonomy" id="392033"/>
    <lineage>
        <taxon>Eukaryota</taxon>
        <taxon>Metazoa</taxon>
        <taxon>Spiralia</taxon>
        <taxon>Gnathifera</taxon>
        <taxon>Rotifera</taxon>
        <taxon>Eurotatoria</taxon>
        <taxon>Bdelloidea</taxon>
        <taxon>Philodinida</taxon>
        <taxon>Philodinidae</taxon>
        <taxon>Rotaria</taxon>
    </lineage>
</organism>
<dbReference type="EMBL" id="CAJNOU010002634">
    <property type="protein sequence ID" value="CAF1337389.1"/>
    <property type="molecule type" value="Genomic_DNA"/>
</dbReference>
<evidence type="ECO:0000313" key="4">
    <source>
        <dbReference type="EMBL" id="CAF1273340.1"/>
    </source>
</evidence>
<dbReference type="Proteomes" id="UP000663854">
    <property type="component" value="Unassembled WGS sequence"/>
</dbReference>
<dbReference type="Pfam" id="PF00653">
    <property type="entry name" value="BIR"/>
    <property type="match status" value="1"/>
</dbReference>
<dbReference type="AlphaFoldDB" id="A0A815B900"/>
<accession>A0A815B900</accession>
<protein>
    <submittedName>
        <fullName evidence="3">Uncharacterized protein</fullName>
    </submittedName>
</protein>
<dbReference type="Proteomes" id="UP000663889">
    <property type="component" value="Unassembled WGS sequence"/>
</dbReference>
<dbReference type="Gene3D" id="1.10.1170.10">
    <property type="entry name" value="Inhibitor Of Apoptosis Protein (2mihbC-IAP-1), Chain A"/>
    <property type="match status" value="1"/>
</dbReference>
<dbReference type="Proteomes" id="UP000663823">
    <property type="component" value="Unassembled WGS sequence"/>
</dbReference>
<proteinExistence type="predicted"/>
<evidence type="ECO:0000313" key="8">
    <source>
        <dbReference type="EMBL" id="CAF4118167.1"/>
    </source>
</evidence>
<dbReference type="Proteomes" id="UP000663882">
    <property type="component" value="Unassembled WGS sequence"/>
</dbReference>
<evidence type="ECO:0000313" key="7">
    <source>
        <dbReference type="EMBL" id="CAF4007594.1"/>
    </source>
</evidence>
<sequence length="141" mass="16423">MKQIREQAKKIRHTVDFTEEIEKTIQREHSFIGWPHRSPSQFKIINGGWCLNTIKGTDYTICLYCVVEHNNWNYDDNPWNVHQELSPDCPFLLPSHPMHSSSVPTKDLDGIFTQEKIDSDVTQHNPTMILPSNSHYCLPPH</sequence>
<dbReference type="EMBL" id="CAJNOH010001979">
    <property type="protein sequence ID" value="CAF1264507.1"/>
    <property type="molecule type" value="Genomic_DNA"/>
</dbReference>
<evidence type="ECO:0000313" key="9">
    <source>
        <dbReference type="Proteomes" id="UP000663854"/>
    </source>
</evidence>
<dbReference type="EMBL" id="CAJNOO010002496">
    <property type="protein sequence ID" value="CAF1273340.1"/>
    <property type="molecule type" value="Genomic_DNA"/>
</dbReference>
<dbReference type="PANTHER" id="PTHR46771:SF5">
    <property type="entry name" value="DETERIN"/>
    <property type="match status" value="1"/>
</dbReference>
<dbReference type="Proteomes" id="UP000663870">
    <property type="component" value="Unassembled WGS sequence"/>
</dbReference>
<keyword evidence="1" id="KW-0479">Metal-binding</keyword>
<evidence type="ECO:0000256" key="1">
    <source>
        <dbReference type="ARBA" id="ARBA00022723"/>
    </source>
</evidence>
<dbReference type="PROSITE" id="PS50143">
    <property type="entry name" value="BIR_REPEAT_2"/>
    <property type="match status" value="1"/>
</dbReference>
<gene>
    <name evidence="7" type="ORF">FNK824_LOCUS26308</name>
    <name evidence="6" type="ORF">JXQ802_LOCUS43170</name>
    <name evidence="8" type="ORF">OTI717_LOCUS34779</name>
    <name evidence="3" type="ORF">PYM288_LOCUS28054</name>
    <name evidence="4" type="ORF">RFH988_LOCUS28306</name>
    <name evidence="5" type="ORF">SEV965_LOCUS28157</name>
</gene>
<dbReference type="SUPFAM" id="SSF57924">
    <property type="entry name" value="Inhibitor of apoptosis (IAP) repeat"/>
    <property type="match status" value="1"/>
</dbReference>
<dbReference type="SMART" id="SM00238">
    <property type="entry name" value="BIR"/>
    <property type="match status" value="1"/>
</dbReference>
<evidence type="ECO:0000313" key="5">
    <source>
        <dbReference type="EMBL" id="CAF1337389.1"/>
    </source>
</evidence>
<evidence type="ECO:0000313" key="3">
    <source>
        <dbReference type="EMBL" id="CAF1264507.1"/>
    </source>
</evidence>
<dbReference type="InterPro" id="IPR001370">
    <property type="entry name" value="BIR_rpt"/>
</dbReference>
<evidence type="ECO:0000313" key="6">
    <source>
        <dbReference type="EMBL" id="CAF1544287.1"/>
    </source>
</evidence>
<comment type="caution">
    <text evidence="3">The sequence shown here is derived from an EMBL/GenBank/DDBJ whole genome shotgun (WGS) entry which is preliminary data.</text>
</comment>
<dbReference type="EMBL" id="CAJOBE010006467">
    <property type="protein sequence ID" value="CAF4007594.1"/>
    <property type="molecule type" value="Genomic_DNA"/>
</dbReference>
<keyword evidence="2" id="KW-0862">Zinc</keyword>
<dbReference type="PANTHER" id="PTHR46771">
    <property type="entry name" value="DETERIN"/>
    <property type="match status" value="1"/>
</dbReference>
<evidence type="ECO:0000313" key="10">
    <source>
        <dbReference type="Proteomes" id="UP000663870"/>
    </source>
</evidence>
<evidence type="ECO:0000256" key="2">
    <source>
        <dbReference type="ARBA" id="ARBA00022833"/>
    </source>
</evidence>
<dbReference type="EMBL" id="CAJOAX010012751">
    <property type="protein sequence ID" value="CAF4118167.1"/>
    <property type="molecule type" value="Genomic_DNA"/>
</dbReference>
<reference evidence="3" key="1">
    <citation type="submission" date="2021-02" db="EMBL/GenBank/DDBJ databases">
        <authorList>
            <person name="Nowell W R."/>
        </authorList>
    </citation>
    <scope>NUCLEOTIDE SEQUENCE</scope>
</reference>
<dbReference type="Proteomes" id="UP000663874">
    <property type="component" value="Unassembled WGS sequence"/>
</dbReference>
<dbReference type="InterPro" id="IPR051190">
    <property type="entry name" value="Baculoviral_IAP"/>
</dbReference>
<dbReference type="EMBL" id="CAJNOL010003059">
    <property type="protein sequence ID" value="CAF1544287.1"/>
    <property type="molecule type" value="Genomic_DNA"/>
</dbReference>
<dbReference type="GO" id="GO:0046872">
    <property type="term" value="F:metal ion binding"/>
    <property type="evidence" value="ECO:0007669"/>
    <property type="project" value="UniProtKB-KW"/>
</dbReference>
<keyword evidence="10" id="KW-1185">Reference proteome</keyword>